<dbReference type="PANTHER" id="PTHR43211:SF1">
    <property type="entry name" value="BLL6422 PROTEIN"/>
    <property type="match status" value="1"/>
</dbReference>
<dbReference type="SUPFAM" id="SSF56529">
    <property type="entry name" value="FAH"/>
    <property type="match status" value="1"/>
</dbReference>
<dbReference type="GO" id="GO:0016787">
    <property type="term" value="F:hydrolase activity"/>
    <property type="evidence" value="ECO:0007669"/>
    <property type="project" value="UniProtKB-KW"/>
</dbReference>
<dbReference type="InterPro" id="IPR011234">
    <property type="entry name" value="Fumarylacetoacetase-like_C"/>
</dbReference>
<protein>
    <submittedName>
        <fullName evidence="3">FAA hydrolase family protein</fullName>
    </submittedName>
</protein>
<accession>A0A429YXQ8</accession>
<dbReference type="RefSeq" id="WP_126700109.1">
    <property type="nucleotide sequence ID" value="NZ_RWKW01000040.1"/>
</dbReference>
<dbReference type="EMBL" id="RWKW01000040">
    <property type="protein sequence ID" value="RST86222.1"/>
    <property type="molecule type" value="Genomic_DNA"/>
</dbReference>
<keyword evidence="4" id="KW-1185">Reference proteome</keyword>
<dbReference type="Proteomes" id="UP000278398">
    <property type="component" value="Unassembled WGS sequence"/>
</dbReference>
<feature type="domain" description="Fumarylacetoacetase N-terminal" evidence="2">
    <location>
        <begin position="1"/>
        <end position="78"/>
    </location>
</feature>
<proteinExistence type="predicted"/>
<evidence type="ECO:0000313" key="3">
    <source>
        <dbReference type="EMBL" id="RST86222.1"/>
    </source>
</evidence>
<dbReference type="Gene3D" id="3.90.850.10">
    <property type="entry name" value="Fumarylacetoacetase-like, C-terminal domain"/>
    <property type="match status" value="1"/>
</dbReference>
<gene>
    <name evidence="3" type="ORF">EJC49_11680</name>
</gene>
<dbReference type="PANTHER" id="PTHR43211">
    <property type="entry name" value="FUMARYLACETOACETATE HYDROLASE"/>
    <property type="match status" value="1"/>
</dbReference>
<feature type="domain" description="Fumarylacetoacetase-like C-terminal" evidence="1">
    <location>
        <begin position="82"/>
        <end position="322"/>
    </location>
</feature>
<reference evidence="3 4" key="1">
    <citation type="submission" date="2018-12" db="EMBL/GenBank/DDBJ databases">
        <title>Mesorhizobium carbonis sp. nov., isolated from coal mine water.</title>
        <authorList>
            <person name="Xin W."/>
            <person name="Xu Z."/>
            <person name="Xiang F."/>
            <person name="Zhang J."/>
            <person name="Xi L."/>
            <person name="Liu J."/>
        </authorList>
    </citation>
    <scope>NUCLEOTIDE SEQUENCE [LARGE SCALE GENOMIC DNA]</scope>
    <source>
        <strain evidence="3 4">B2.3</strain>
    </source>
</reference>
<dbReference type="InterPro" id="IPR036663">
    <property type="entry name" value="Fumarylacetoacetase_C_sf"/>
</dbReference>
<sequence>MKLATYADGSRDGQLWIVSRDLRLAAPARDIAPTMRAALETWDDLAPALRALAEDLDGGRVPHAEPFDPARCMAPLPRASAWLDGSSFLHHGRLMEKAFNAPPIPDFGTVPVVYQGGSDDLRGPCEPMPFVSEEHQIDMEGEFGVIVGDVPMGTETEAALDHVRLLVQLNDWSLRKLAPYEMSRGFGWIQAKPSTSFAPVAITPDELGDAWRDGRIQLRLHVAINGREVGRAHGGASAFSFARLISHCAATRRLSAGTIIGTGTVSNDDPQAGSSCLSEVRVLEILRDGVPKTPFLSFGDRVRMEARTDDGSTPFGALDQEVVKA</sequence>
<evidence type="ECO:0000313" key="4">
    <source>
        <dbReference type="Proteomes" id="UP000278398"/>
    </source>
</evidence>
<evidence type="ECO:0000259" key="1">
    <source>
        <dbReference type="Pfam" id="PF01557"/>
    </source>
</evidence>
<dbReference type="Pfam" id="PF01557">
    <property type="entry name" value="FAA_hydrolase"/>
    <property type="match status" value="1"/>
</dbReference>
<evidence type="ECO:0000259" key="2">
    <source>
        <dbReference type="Pfam" id="PF18288"/>
    </source>
</evidence>
<dbReference type="InterPro" id="IPR041072">
    <property type="entry name" value="FAA_hydro_N"/>
</dbReference>
<dbReference type="Pfam" id="PF18288">
    <property type="entry name" value="FAA_hydro_N_2"/>
    <property type="match status" value="1"/>
</dbReference>
<keyword evidence="3" id="KW-0378">Hydrolase</keyword>
<organism evidence="3 4">
    <name type="scientific">Aquibium carbonis</name>
    <dbReference type="NCBI Taxonomy" id="2495581"/>
    <lineage>
        <taxon>Bacteria</taxon>
        <taxon>Pseudomonadati</taxon>
        <taxon>Pseudomonadota</taxon>
        <taxon>Alphaproteobacteria</taxon>
        <taxon>Hyphomicrobiales</taxon>
        <taxon>Phyllobacteriaceae</taxon>
        <taxon>Aquibium</taxon>
    </lineage>
</organism>
<dbReference type="AlphaFoldDB" id="A0A429YXQ8"/>
<name>A0A429YXQ8_9HYPH</name>
<comment type="caution">
    <text evidence="3">The sequence shown here is derived from an EMBL/GenBank/DDBJ whole genome shotgun (WGS) entry which is preliminary data.</text>
</comment>
<dbReference type="OrthoDB" id="9775905at2"/>